<accession>A0ABQ1JWK3</accession>
<keyword evidence="1" id="KW-0472">Membrane</keyword>
<organism evidence="2 3">
    <name type="scientific">Flavobacterium suaedae</name>
    <dbReference type="NCBI Taxonomy" id="1767027"/>
    <lineage>
        <taxon>Bacteria</taxon>
        <taxon>Pseudomonadati</taxon>
        <taxon>Bacteroidota</taxon>
        <taxon>Flavobacteriia</taxon>
        <taxon>Flavobacteriales</taxon>
        <taxon>Flavobacteriaceae</taxon>
        <taxon>Flavobacterium</taxon>
    </lineage>
</organism>
<comment type="caution">
    <text evidence="2">The sequence shown here is derived from an EMBL/GenBank/DDBJ whole genome shotgun (WGS) entry which is preliminary data.</text>
</comment>
<sequence>MKALKITFSNTIRQHYALFYLALFCIILAVVRTKLTSGHYLFLIWNLFLAYIPLMISASMLNNIQLIEKKNYFYPLLCFWLLFLPNAPYLITDFIHLNTKTGNGVPVWYDILTIISFATSGILAGLASMKQIFTILSLKYNPLLAWFCIAASCFLSGFGIYLGRFLRFNSWDVISNPFELLLAVLKSLTESTALGVTMGFGCFLLLLFHFYTSNNDY</sequence>
<keyword evidence="1" id="KW-1133">Transmembrane helix</keyword>
<evidence type="ECO:0000313" key="2">
    <source>
        <dbReference type="EMBL" id="GGB80429.1"/>
    </source>
</evidence>
<feature type="transmembrane region" description="Helical" evidence="1">
    <location>
        <begin position="111"/>
        <end position="129"/>
    </location>
</feature>
<dbReference type="InterPro" id="IPR009793">
    <property type="entry name" value="DUF1361"/>
</dbReference>
<evidence type="ECO:0000256" key="1">
    <source>
        <dbReference type="SAM" id="Phobius"/>
    </source>
</evidence>
<protein>
    <recommendedName>
        <fullName evidence="4">DUF1361 domain-containing protein</fullName>
    </recommendedName>
</protein>
<dbReference type="Pfam" id="PF07099">
    <property type="entry name" value="DUF1361"/>
    <property type="match status" value="1"/>
</dbReference>
<name>A0ABQ1JWK3_9FLAO</name>
<dbReference type="Proteomes" id="UP000615760">
    <property type="component" value="Unassembled WGS sequence"/>
</dbReference>
<dbReference type="EMBL" id="BMJE01000005">
    <property type="protein sequence ID" value="GGB80429.1"/>
    <property type="molecule type" value="Genomic_DNA"/>
</dbReference>
<evidence type="ECO:0008006" key="4">
    <source>
        <dbReference type="Google" id="ProtNLM"/>
    </source>
</evidence>
<proteinExistence type="predicted"/>
<feature type="transmembrane region" description="Helical" evidence="1">
    <location>
        <begin position="12"/>
        <end position="31"/>
    </location>
</feature>
<feature type="transmembrane region" description="Helical" evidence="1">
    <location>
        <begin position="43"/>
        <end position="61"/>
    </location>
</feature>
<feature type="transmembrane region" description="Helical" evidence="1">
    <location>
        <begin position="141"/>
        <end position="162"/>
    </location>
</feature>
<feature type="transmembrane region" description="Helical" evidence="1">
    <location>
        <begin position="73"/>
        <end position="91"/>
    </location>
</feature>
<feature type="transmembrane region" description="Helical" evidence="1">
    <location>
        <begin position="192"/>
        <end position="211"/>
    </location>
</feature>
<reference evidence="3" key="1">
    <citation type="journal article" date="2019" name="Int. J. Syst. Evol. Microbiol.">
        <title>The Global Catalogue of Microorganisms (GCM) 10K type strain sequencing project: providing services to taxonomists for standard genome sequencing and annotation.</title>
        <authorList>
            <consortium name="The Broad Institute Genomics Platform"/>
            <consortium name="The Broad Institute Genome Sequencing Center for Infectious Disease"/>
            <person name="Wu L."/>
            <person name="Ma J."/>
        </authorList>
    </citation>
    <scope>NUCLEOTIDE SEQUENCE [LARGE SCALE GENOMIC DNA]</scope>
    <source>
        <strain evidence="3">CGMCC 1.15461</strain>
    </source>
</reference>
<dbReference type="RefSeq" id="WP_188621218.1">
    <property type="nucleotide sequence ID" value="NZ_BMJE01000005.1"/>
</dbReference>
<keyword evidence="3" id="KW-1185">Reference proteome</keyword>
<gene>
    <name evidence="2" type="ORF">GCM10007424_20690</name>
</gene>
<evidence type="ECO:0000313" key="3">
    <source>
        <dbReference type="Proteomes" id="UP000615760"/>
    </source>
</evidence>
<keyword evidence="1" id="KW-0812">Transmembrane</keyword>